<dbReference type="Proteomes" id="UP000036780">
    <property type="component" value="Unassembled WGS sequence"/>
</dbReference>
<evidence type="ECO:0000256" key="6">
    <source>
        <dbReference type="ARBA" id="ARBA00022679"/>
    </source>
</evidence>
<dbReference type="EMBL" id="LGTO01000007">
    <property type="protein sequence ID" value="KNE19925.1"/>
    <property type="molecule type" value="Genomic_DNA"/>
</dbReference>
<dbReference type="PROSITE" id="PS51186">
    <property type="entry name" value="GNAT"/>
    <property type="match status" value="1"/>
</dbReference>
<reference evidence="11" key="1">
    <citation type="submission" date="2015-07" db="EMBL/GenBank/DDBJ databases">
        <title>Fjat-10053 dsm26.</title>
        <authorList>
            <person name="Liu B."/>
            <person name="Wang J."/>
            <person name="Zhu Y."/>
            <person name="Liu G."/>
            <person name="Chen Q."/>
            <person name="Chen Z."/>
            <person name="Lan J."/>
            <person name="Che J."/>
            <person name="Ge C."/>
            <person name="Shi H."/>
            <person name="Pan Z."/>
            <person name="Liu X."/>
        </authorList>
    </citation>
    <scope>NUCLEOTIDE SEQUENCE [LARGE SCALE GENOMIC DNA]</scope>
    <source>
        <strain evidence="11">DSM 26</strain>
    </source>
</reference>
<dbReference type="GeneID" id="66870976"/>
<proteinExistence type="inferred from homology"/>
<keyword evidence="7 9" id="KW-0012">Acyltransferase</keyword>
<evidence type="ECO:0000256" key="1">
    <source>
        <dbReference type="ARBA" id="ARBA00003741"/>
    </source>
</evidence>
<evidence type="ECO:0000313" key="10">
    <source>
        <dbReference type="EMBL" id="KNE19925.1"/>
    </source>
</evidence>
<name>A0A0L0QMS4_VIRPA</name>
<comment type="catalytic activity">
    <reaction evidence="8 9">
        <text>L-2,4-diaminobutanoate + acetyl-CoA = (2S)-4-acetamido-2-aminobutanoate + CoA + H(+)</text>
        <dbReference type="Rhea" id="RHEA:16901"/>
        <dbReference type="ChEBI" id="CHEBI:15378"/>
        <dbReference type="ChEBI" id="CHEBI:57287"/>
        <dbReference type="ChEBI" id="CHEBI:57288"/>
        <dbReference type="ChEBI" id="CHEBI:58761"/>
        <dbReference type="ChEBI" id="CHEBI:58929"/>
        <dbReference type="EC" id="2.3.1.178"/>
    </reaction>
</comment>
<dbReference type="InterPro" id="IPR012772">
    <property type="entry name" value="Ectoine_EctA"/>
</dbReference>
<evidence type="ECO:0000256" key="4">
    <source>
        <dbReference type="ARBA" id="ARBA00012355"/>
    </source>
</evidence>
<dbReference type="Gene3D" id="3.40.630.30">
    <property type="match status" value="1"/>
</dbReference>
<dbReference type="GO" id="GO:0019491">
    <property type="term" value="P:ectoine biosynthetic process"/>
    <property type="evidence" value="ECO:0007669"/>
    <property type="project" value="UniProtKB-UniPathway"/>
</dbReference>
<evidence type="ECO:0000256" key="7">
    <source>
        <dbReference type="ARBA" id="ARBA00023315"/>
    </source>
</evidence>
<sequence length="159" mass="17960">MPTKNDGAAVWELIHQIDNLDLNSSYSYLLWCDMFSETSIVVEEEGEVVGFISGFIHPNKPNTLFIWQVAVEAAQRGKGLGTHMLLQLLNRKRIAQVQYIEATVAPSNLPSQYLFLGLAKKLDTECVVGNYYTSVDFPRTGHEDEQLYKIGPIRRANNK</sequence>
<dbReference type="EC" id="2.3.1.178" evidence="4 9"/>
<dbReference type="PATRIC" id="fig|1473.5.peg.1893"/>
<evidence type="ECO:0000256" key="5">
    <source>
        <dbReference type="ARBA" id="ARBA00017935"/>
    </source>
</evidence>
<comment type="function">
    <text evidence="1 9">Catalyzes the acetylation of L-2,4-diaminobutyrate (DABA) to gamma-N-acetyl-alpha,gamma-diaminobutyric acid (ADABA) with acetyl coenzyme A.</text>
</comment>
<dbReference type="OrthoDB" id="2436196at2"/>
<comment type="pathway">
    <text evidence="2 9">Amine and polyamine biosynthesis; ectoine biosynthesis; L-ectoine from L-aspartate 4-semialdehyde: step 2/3.</text>
</comment>
<accession>A0A0L0QMS4</accession>
<dbReference type="InterPro" id="IPR000182">
    <property type="entry name" value="GNAT_dom"/>
</dbReference>
<dbReference type="RefSeq" id="WP_050352488.1">
    <property type="nucleotide sequence ID" value="NZ_BOSN01000001.1"/>
</dbReference>
<dbReference type="GO" id="GO:0033816">
    <property type="term" value="F:diaminobutyrate acetyltransferase activity"/>
    <property type="evidence" value="ECO:0007669"/>
    <property type="project" value="UniProtKB-EC"/>
</dbReference>
<protein>
    <recommendedName>
        <fullName evidence="5 9">L-2,4-diaminobutyric acid acetyltransferase</fullName>
        <shortName evidence="9">DABA acetyltransferase</shortName>
        <ecNumber evidence="4 9">2.3.1.178</ecNumber>
    </recommendedName>
</protein>
<dbReference type="NCBIfam" id="TIGR02406">
    <property type="entry name" value="ectoine_EctA"/>
    <property type="match status" value="1"/>
</dbReference>
<dbReference type="InterPro" id="IPR016181">
    <property type="entry name" value="Acyl_CoA_acyltransferase"/>
</dbReference>
<keyword evidence="6 9" id="KW-0808">Transferase</keyword>
<comment type="similarity">
    <text evidence="3 9">Belongs to the acetyltransferase family. EctA subfamily.</text>
</comment>
<dbReference type="SUPFAM" id="SSF55729">
    <property type="entry name" value="Acyl-CoA N-acyltransferases (Nat)"/>
    <property type="match status" value="1"/>
</dbReference>
<keyword evidence="11" id="KW-1185">Reference proteome</keyword>
<comment type="caution">
    <text evidence="10">The sequence shown here is derived from an EMBL/GenBank/DDBJ whole genome shotgun (WGS) entry which is preliminary data.</text>
</comment>
<dbReference type="SMR" id="A0A0L0QMS4"/>
<evidence type="ECO:0000256" key="2">
    <source>
        <dbReference type="ARBA" id="ARBA00004978"/>
    </source>
</evidence>
<evidence type="ECO:0000256" key="8">
    <source>
        <dbReference type="ARBA" id="ARBA00048924"/>
    </source>
</evidence>
<gene>
    <name evidence="9" type="primary">ectA</name>
    <name evidence="10" type="ORF">AFK71_16050</name>
</gene>
<evidence type="ECO:0000256" key="3">
    <source>
        <dbReference type="ARBA" id="ARBA00010712"/>
    </source>
</evidence>
<dbReference type="CDD" id="cd04301">
    <property type="entry name" value="NAT_SF"/>
    <property type="match status" value="1"/>
</dbReference>
<dbReference type="Pfam" id="PF00583">
    <property type="entry name" value="Acetyltransf_1"/>
    <property type="match status" value="1"/>
</dbReference>
<organism evidence="10 11">
    <name type="scientific">Virgibacillus pantothenticus</name>
    <dbReference type="NCBI Taxonomy" id="1473"/>
    <lineage>
        <taxon>Bacteria</taxon>
        <taxon>Bacillati</taxon>
        <taxon>Bacillota</taxon>
        <taxon>Bacilli</taxon>
        <taxon>Bacillales</taxon>
        <taxon>Bacillaceae</taxon>
        <taxon>Virgibacillus</taxon>
    </lineage>
</organism>
<evidence type="ECO:0000313" key="11">
    <source>
        <dbReference type="Proteomes" id="UP000036780"/>
    </source>
</evidence>
<evidence type="ECO:0000256" key="9">
    <source>
        <dbReference type="RuleBase" id="RU365045"/>
    </source>
</evidence>
<dbReference type="AlphaFoldDB" id="A0A0L0QMS4"/>
<dbReference type="UniPathway" id="UPA00067">
    <property type="reaction ID" value="UER00122"/>
</dbReference>